<dbReference type="Pfam" id="PF00664">
    <property type="entry name" value="ABC_membrane"/>
    <property type="match status" value="1"/>
</dbReference>
<dbReference type="EMBL" id="JAVRJZ010000012">
    <property type="protein sequence ID" value="KAK2715108.1"/>
    <property type="molecule type" value="Genomic_DNA"/>
</dbReference>
<gene>
    <name evidence="11" type="ORF">QYM36_009933</name>
</gene>
<feature type="transmembrane region" description="Helical" evidence="9">
    <location>
        <begin position="207"/>
        <end position="228"/>
    </location>
</feature>
<dbReference type="Pfam" id="PF00005">
    <property type="entry name" value="ABC_tran"/>
    <property type="match status" value="1"/>
</dbReference>
<evidence type="ECO:0000256" key="7">
    <source>
        <dbReference type="ARBA" id="ARBA00022989"/>
    </source>
</evidence>
<evidence type="ECO:0000256" key="3">
    <source>
        <dbReference type="ARBA" id="ARBA00022448"/>
    </source>
</evidence>
<evidence type="ECO:0000259" key="10">
    <source>
        <dbReference type="PROSITE" id="PS50929"/>
    </source>
</evidence>
<feature type="transmembrane region" description="Helical" evidence="9">
    <location>
        <begin position="359"/>
        <end position="379"/>
    </location>
</feature>
<keyword evidence="6" id="KW-0067">ATP-binding</keyword>
<feature type="transmembrane region" description="Helical" evidence="9">
    <location>
        <begin position="133"/>
        <end position="155"/>
    </location>
</feature>
<comment type="caution">
    <text evidence="11">The sequence shown here is derived from an EMBL/GenBank/DDBJ whole genome shotgun (WGS) entry which is preliminary data.</text>
</comment>
<keyword evidence="3" id="KW-0813">Transport</keyword>
<evidence type="ECO:0000256" key="1">
    <source>
        <dbReference type="ARBA" id="ARBA00004141"/>
    </source>
</evidence>
<dbReference type="PANTHER" id="PTHR24223">
    <property type="entry name" value="ATP-BINDING CASSETTE SUB-FAMILY C"/>
    <property type="match status" value="1"/>
</dbReference>
<proteinExistence type="inferred from homology"/>
<evidence type="ECO:0000256" key="9">
    <source>
        <dbReference type="SAM" id="Phobius"/>
    </source>
</evidence>
<dbReference type="InterPro" id="IPR050173">
    <property type="entry name" value="ABC_transporter_C-like"/>
</dbReference>
<dbReference type="GO" id="GO:0016020">
    <property type="term" value="C:membrane"/>
    <property type="evidence" value="ECO:0007669"/>
    <property type="project" value="UniProtKB-SubCell"/>
</dbReference>
<dbReference type="FunFam" id="1.20.1560.10:FF:000026">
    <property type="entry name" value="Multidrug resistance-associated protein lethal(2)03659"/>
    <property type="match status" value="1"/>
</dbReference>
<dbReference type="AlphaFoldDB" id="A0AA88L178"/>
<dbReference type="GO" id="GO:0005524">
    <property type="term" value="F:ATP binding"/>
    <property type="evidence" value="ECO:0007669"/>
    <property type="project" value="UniProtKB-KW"/>
</dbReference>
<feature type="transmembrane region" description="Helical" evidence="9">
    <location>
        <begin position="79"/>
        <end position="101"/>
    </location>
</feature>
<dbReference type="InterPro" id="IPR003439">
    <property type="entry name" value="ABC_transporter-like_ATP-bd"/>
</dbReference>
<reference evidence="11" key="1">
    <citation type="submission" date="2023-07" db="EMBL/GenBank/DDBJ databases">
        <title>Chromosome-level genome assembly of Artemia franciscana.</title>
        <authorList>
            <person name="Jo E."/>
        </authorList>
    </citation>
    <scope>NUCLEOTIDE SEQUENCE</scope>
    <source>
        <tissue evidence="11">Whole body</tissue>
    </source>
</reference>
<dbReference type="SUPFAM" id="SSF52540">
    <property type="entry name" value="P-loop containing nucleoside triphosphate hydrolases"/>
    <property type="match status" value="1"/>
</dbReference>
<comment type="subcellular location">
    <subcellularLocation>
        <location evidence="1">Membrane</location>
        <topology evidence="1">Multi-pass membrane protein</topology>
    </subcellularLocation>
</comment>
<evidence type="ECO:0000256" key="6">
    <source>
        <dbReference type="ARBA" id="ARBA00022840"/>
    </source>
</evidence>
<evidence type="ECO:0000313" key="12">
    <source>
        <dbReference type="Proteomes" id="UP001187531"/>
    </source>
</evidence>
<protein>
    <recommendedName>
        <fullName evidence="10">ABC transmembrane type-1 domain-containing protein</fullName>
    </recommendedName>
</protein>
<evidence type="ECO:0000256" key="4">
    <source>
        <dbReference type="ARBA" id="ARBA00022692"/>
    </source>
</evidence>
<dbReference type="CDD" id="cd18593">
    <property type="entry name" value="ABC_6TM_MRP4_D1_like"/>
    <property type="match status" value="1"/>
</dbReference>
<dbReference type="Gene3D" id="1.20.1560.10">
    <property type="entry name" value="ABC transporter type 1, transmembrane domain"/>
    <property type="match status" value="1"/>
</dbReference>
<dbReference type="Proteomes" id="UP001187531">
    <property type="component" value="Unassembled WGS sequence"/>
</dbReference>
<keyword evidence="7 9" id="KW-1133">Transmembrane helix</keyword>
<dbReference type="Gene3D" id="3.40.50.300">
    <property type="entry name" value="P-loop containing nucleotide triphosphate hydrolases"/>
    <property type="match status" value="1"/>
</dbReference>
<accession>A0AA88L178</accession>
<dbReference type="InterPro" id="IPR011527">
    <property type="entry name" value="ABC1_TM_dom"/>
</dbReference>
<dbReference type="PANTHER" id="PTHR24223:SF456">
    <property type="entry name" value="MULTIDRUG RESISTANCE-ASSOCIATED PROTEIN LETHAL(2)03659"/>
    <property type="match status" value="1"/>
</dbReference>
<evidence type="ECO:0000256" key="2">
    <source>
        <dbReference type="ARBA" id="ARBA00009726"/>
    </source>
</evidence>
<dbReference type="InterPro" id="IPR030240">
    <property type="entry name" value="ABCC4_TMD1"/>
</dbReference>
<feature type="domain" description="ABC transmembrane type-1" evidence="10">
    <location>
        <begin position="108"/>
        <end position="375"/>
    </location>
</feature>
<keyword evidence="5" id="KW-0547">Nucleotide-binding</keyword>
<keyword evidence="12" id="KW-1185">Reference proteome</keyword>
<sequence length="547" mass="61237">MDQAKLNVKINPREKAGILSRMFFVWLNPLFKLGSTNDLELQDLYRVLPNDRSSALGNKLQEKWEEELKKSKLKKSKPSLSRVLAICFGGQFALCGIYVFIEECFTRVVQPLLLGFLIRCLEADQSCEPWVPYLYAAGIVFCSAFYTTTHHPYFFGVQHVGMKLRVSCCSLVYRKALKLSKAALGTATIGQMVNLLSNDVNRFDQSVLFIHYLWVAPLQTIITLGILWNELGPSCLAGLILLVLFVPFQGWIGKVFSKYRLETAGKTDQRIRLMGEVLTGMRVIKMYTWEKPFAALLGGARKKEVDVIRKTNYFRSLNQTLFYTSSKIVVFLTLLAYVLTGNALTADKVFLTISLYNNVRLGMTLFFPFGVSLFAEMNVSIKRIQKFLQLEERDESEVPVSPQRNSQPSLALEHVTAKWSSNTEENTLNDITISVKGNELLAIIGPVGSGKGSLLQAVLGELPINDGKIRVSGKVSYVGQEPWVFGGSIRQNILFGADYDNSRYKQVIRVCALDKDLSRLPFGDMTLVGDQGVVLSGGQKARVSLAR</sequence>
<dbReference type="InterPro" id="IPR027417">
    <property type="entry name" value="P-loop_NTPase"/>
</dbReference>
<dbReference type="InterPro" id="IPR036640">
    <property type="entry name" value="ABC1_TM_sf"/>
</dbReference>
<dbReference type="PROSITE" id="PS50929">
    <property type="entry name" value="ABC_TM1F"/>
    <property type="match status" value="1"/>
</dbReference>
<comment type="similarity">
    <text evidence="2">Belongs to the ABC transporter superfamily. ABCC family. Conjugate transporter (TC 3.A.1.208) subfamily.</text>
</comment>
<dbReference type="GO" id="GO:0016887">
    <property type="term" value="F:ATP hydrolysis activity"/>
    <property type="evidence" value="ECO:0007669"/>
    <property type="project" value="InterPro"/>
</dbReference>
<evidence type="ECO:0000256" key="5">
    <source>
        <dbReference type="ARBA" id="ARBA00022741"/>
    </source>
</evidence>
<name>A0AA88L178_ARTSF</name>
<evidence type="ECO:0000256" key="8">
    <source>
        <dbReference type="ARBA" id="ARBA00023136"/>
    </source>
</evidence>
<evidence type="ECO:0000313" key="11">
    <source>
        <dbReference type="EMBL" id="KAK2715108.1"/>
    </source>
</evidence>
<dbReference type="SUPFAM" id="SSF90123">
    <property type="entry name" value="ABC transporter transmembrane region"/>
    <property type="match status" value="1"/>
</dbReference>
<organism evidence="11 12">
    <name type="scientific">Artemia franciscana</name>
    <name type="common">Brine shrimp</name>
    <name type="synonym">Artemia sanfranciscana</name>
    <dbReference type="NCBI Taxonomy" id="6661"/>
    <lineage>
        <taxon>Eukaryota</taxon>
        <taxon>Metazoa</taxon>
        <taxon>Ecdysozoa</taxon>
        <taxon>Arthropoda</taxon>
        <taxon>Crustacea</taxon>
        <taxon>Branchiopoda</taxon>
        <taxon>Anostraca</taxon>
        <taxon>Artemiidae</taxon>
        <taxon>Artemia</taxon>
    </lineage>
</organism>
<keyword evidence="4 9" id="KW-0812">Transmembrane</keyword>
<dbReference type="GO" id="GO:0140359">
    <property type="term" value="F:ABC-type transporter activity"/>
    <property type="evidence" value="ECO:0007669"/>
    <property type="project" value="InterPro"/>
</dbReference>
<keyword evidence="8 9" id="KW-0472">Membrane</keyword>
<feature type="transmembrane region" description="Helical" evidence="9">
    <location>
        <begin position="320"/>
        <end position="339"/>
    </location>
</feature>
<feature type="transmembrane region" description="Helical" evidence="9">
    <location>
        <begin position="234"/>
        <end position="252"/>
    </location>
</feature>